<evidence type="ECO:0000256" key="9">
    <source>
        <dbReference type="HAMAP-Rule" id="MF_00049"/>
    </source>
</evidence>
<comment type="caution">
    <text evidence="14">The sequence shown here is derived from an EMBL/GenBank/DDBJ whole genome shotgun (WGS) entry which is preliminary data.</text>
</comment>
<dbReference type="GO" id="GO:0002161">
    <property type="term" value="F:aminoacyl-tRNA deacylase activity"/>
    <property type="evidence" value="ECO:0007669"/>
    <property type="project" value="InterPro"/>
</dbReference>
<evidence type="ECO:0000256" key="10">
    <source>
        <dbReference type="RuleBase" id="RU363035"/>
    </source>
</evidence>
<dbReference type="GO" id="GO:0006429">
    <property type="term" value="P:leucyl-tRNA aminoacylation"/>
    <property type="evidence" value="ECO:0007669"/>
    <property type="project" value="UniProtKB-UniRule"/>
</dbReference>
<keyword evidence="7 9" id="KW-0030">Aminoacyl-tRNA synthetase</keyword>
<evidence type="ECO:0000256" key="2">
    <source>
        <dbReference type="ARBA" id="ARBA00022490"/>
    </source>
</evidence>
<dbReference type="Gene3D" id="3.40.50.620">
    <property type="entry name" value="HUPs"/>
    <property type="match status" value="2"/>
</dbReference>
<keyword evidence="5 9" id="KW-0067">ATP-binding</keyword>
<dbReference type="PANTHER" id="PTHR43740">
    <property type="entry name" value="LEUCYL-TRNA SYNTHETASE"/>
    <property type="match status" value="1"/>
</dbReference>
<feature type="domain" description="Aminoacyl-tRNA synthetase class Ia" evidence="11">
    <location>
        <begin position="11"/>
        <end position="215"/>
    </location>
</feature>
<dbReference type="CDD" id="cd07958">
    <property type="entry name" value="Anticodon_Ia_Leu_BEm"/>
    <property type="match status" value="1"/>
</dbReference>
<keyword evidence="6 9" id="KW-0648">Protein biosynthesis</keyword>
<dbReference type="STRING" id="1797727.A3B51_03495"/>
<dbReference type="PRINTS" id="PR00985">
    <property type="entry name" value="TRNASYNTHLEU"/>
</dbReference>
<comment type="catalytic activity">
    <reaction evidence="8 9">
        <text>tRNA(Leu) + L-leucine + ATP = L-leucyl-tRNA(Leu) + AMP + diphosphate</text>
        <dbReference type="Rhea" id="RHEA:11688"/>
        <dbReference type="Rhea" id="RHEA-COMP:9613"/>
        <dbReference type="Rhea" id="RHEA-COMP:9622"/>
        <dbReference type="ChEBI" id="CHEBI:30616"/>
        <dbReference type="ChEBI" id="CHEBI:33019"/>
        <dbReference type="ChEBI" id="CHEBI:57427"/>
        <dbReference type="ChEBI" id="CHEBI:78442"/>
        <dbReference type="ChEBI" id="CHEBI:78494"/>
        <dbReference type="ChEBI" id="CHEBI:456215"/>
        <dbReference type="EC" id="6.1.1.4"/>
    </reaction>
</comment>
<name>A0A1F5HJ31_9BACT</name>
<dbReference type="Pfam" id="PF08264">
    <property type="entry name" value="Anticodon_1"/>
    <property type="match status" value="1"/>
</dbReference>
<dbReference type="InterPro" id="IPR014729">
    <property type="entry name" value="Rossmann-like_a/b/a_fold"/>
</dbReference>
<protein>
    <recommendedName>
        <fullName evidence="9">Leucine--tRNA ligase</fullName>
        <ecNumber evidence="9">6.1.1.4</ecNumber>
    </recommendedName>
    <alternativeName>
        <fullName evidence="9">Leucyl-tRNA synthetase</fullName>
        <shortName evidence="9">LeuRS</shortName>
    </alternativeName>
</protein>
<reference evidence="14 15" key="1">
    <citation type="journal article" date="2016" name="Nat. Commun.">
        <title>Thousands of microbial genomes shed light on interconnected biogeochemical processes in an aquifer system.</title>
        <authorList>
            <person name="Anantharaman K."/>
            <person name="Brown C.T."/>
            <person name="Hug L.A."/>
            <person name="Sharon I."/>
            <person name="Castelle C.J."/>
            <person name="Probst A.J."/>
            <person name="Thomas B.C."/>
            <person name="Singh A."/>
            <person name="Wilkins M.J."/>
            <person name="Karaoz U."/>
            <person name="Brodie E.L."/>
            <person name="Williams K.H."/>
            <person name="Hubbard S.S."/>
            <person name="Banfield J.F."/>
        </authorList>
    </citation>
    <scope>NUCLEOTIDE SEQUENCE [LARGE SCALE GENOMIC DNA]</scope>
</reference>
<dbReference type="FunFam" id="1.10.730.10:FF:000002">
    <property type="entry name" value="Leucine--tRNA ligase"/>
    <property type="match status" value="1"/>
</dbReference>
<proteinExistence type="inferred from homology"/>
<comment type="caution">
    <text evidence="9">Lacks conserved residue(s) required for the propagation of feature annotation.</text>
</comment>
<dbReference type="HAMAP" id="MF_00049_B">
    <property type="entry name" value="Leu_tRNA_synth_B"/>
    <property type="match status" value="1"/>
</dbReference>
<dbReference type="SUPFAM" id="SSF47323">
    <property type="entry name" value="Anticodon-binding domain of a subclass of class I aminoacyl-tRNA synthetases"/>
    <property type="match status" value="1"/>
</dbReference>
<dbReference type="EMBL" id="MFBQ01000035">
    <property type="protein sequence ID" value="OGE04131.1"/>
    <property type="molecule type" value="Genomic_DNA"/>
</dbReference>
<organism evidence="14 15">
    <name type="scientific">Candidatus Curtissbacteria bacterium RIFCSPLOWO2_01_FULL_41_18</name>
    <dbReference type="NCBI Taxonomy" id="1797727"/>
    <lineage>
        <taxon>Bacteria</taxon>
        <taxon>Candidatus Curtissiibacteriota</taxon>
    </lineage>
</organism>
<keyword evidence="3 9" id="KW-0436">Ligase</keyword>
<feature type="short sequence motif" description="'KMSKS' region" evidence="9">
    <location>
        <begin position="644"/>
        <end position="648"/>
    </location>
</feature>
<dbReference type="InterPro" id="IPR002302">
    <property type="entry name" value="Leu-tRNA-ligase"/>
</dbReference>
<dbReference type="Gene3D" id="3.90.740.10">
    <property type="entry name" value="Valyl/Leucyl/Isoleucyl-tRNA synthetase, editing domain"/>
    <property type="match status" value="1"/>
</dbReference>
<dbReference type="Gene3D" id="3.10.20.590">
    <property type="match status" value="1"/>
</dbReference>
<evidence type="ECO:0000256" key="8">
    <source>
        <dbReference type="ARBA" id="ARBA00047469"/>
    </source>
</evidence>
<sequence length="933" mass="107611">MQDYPFKIERKWQEAWTSGKLFSPDLVKARTPFYNLMMFPYPSAEGLHVGNMYAFTGSDIYGRFKRMQGFDVFEPIGLDGFGIHSENYAIKVGRHPRQQARISQKNFYRQLYATGNAYDWTRTLATYDPAYYKWTQWIFIQLFKKGLAYRARAPVNFCPFDKTVLADEQVVDGRCESCGSQVEKRDLEQWFFRITDYAERLLKNLEKLDWSKRVKIAQRQWIGKKEGITIGYQVAGSRLQVGCWTSRPDTNFGATFVVLAPEHELVSEILNIKYQISNIKLKEVKSYVKRAKKKTEQERIAEGRDKTGVFTGLYAVNNLNGEKLPIWVSDFVLMEFGTGAVVAVPGHDRRDFEFAQKFGLPIKRVVVGKDGDDSPITKIDQVQEEEGTMVNSDFLNGLDTHKATVKIMDYLEEKGWGKRKTTYHLRDWLISRQRYWGPPIPVIYCVNCWKVKSEKLKVKSEEGRDFAMIDGKEHAIIPVPEKDLPVILPDVKDWKPRSGARGPLAQVESFVKTLCPECGTAARRETDVSDTFLDSAWYYLGYLILGNQKSKINPSTTLRIDGEQSRTIKNQKFRNWELEFRNSLARRGQWLPVDMYIGGAEHSVLHLLYSRFLTMAFYDLGLVSFEEPFRKFRAHGLLIAQGAKMSKSKGNIVSPDDYIAKYGADALRCYLMFCGRFQQGGDFSDAGIAGMHRFLKRVWNLVIGQLGYWAVRSAPKNLLTQEPISLHMMHKTIRRVTEDIESLDYNTAIAALMEWLNFLEQKVNIKYQISNIKYDQKRPSDISLEPLGREETETYLKLLAPFAPHITEELWSRLSGNWASRPSALRLRLEEQSGKTRPKNLRAQRPNDRIDFQSIHTQPWPKYDPKLVESKKITLVVQVDGKLRDRLEAKKGLGEKDACKLALSSQKIKKYLAGANYKVVYIKDRLINFVLKF</sequence>
<dbReference type="InterPro" id="IPR009008">
    <property type="entry name" value="Val/Leu/Ile-tRNA-synth_edit"/>
</dbReference>
<evidence type="ECO:0000256" key="1">
    <source>
        <dbReference type="ARBA" id="ARBA00005594"/>
    </source>
</evidence>
<evidence type="ECO:0000256" key="5">
    <source>
        <dbReference type="ARBA" id="ARBA00022840"/>
    </source>
</evidence>
<dbReference type="GO" id="GO:0005829">
    <property type="term" value="C:cytosol"/>
    <property type="evidence" value="ECO:0007669"/>
    <property type="project" value="TreeGrafter"/>
</dbReference>
<feature type="domain" description="Leucyl-tRNA synthetase editing" evidence="13">
    <location>
        <begin position="219"/>
        <end position="412"/>
    </location>
</feature>
<evidence type="ECO:0000313" key="15">
    <source>
        <dbReference type="Proteomes" id="UP000176780"/>
    </source>
</evidence>
<dbReference type="GO" id="GO:0005524">
    <property type="term" value="F:ATP binding"/>
    <property type="evidence" value="ECO:0007669"/>
    <property type="project" value="UniProtKB-UniRule"/>
</dbReference>
<feature type="domain" description="Aminoacyl-tRNA synthetase class Ia" evidence="11">
    <location>
        <begin position="590"/>
        <end position="672"/>
    </location>
</feature>
<dbReference type="SUPFAM" id="SSF50677">
    <property type="entry name" value="ValRS/IleRS/LeuRS editing domain"/>
    <property type="match status" value="1"/>
</dbReference>
<dbReference type="Gene3D" id="1.10.730.10">
    <property type="entry name" value="Isoleucyl-tRNA Synthetase, Domain 1"/>
    <property type="match status" value="1"/>
</dbReference>
<dbReference type="GO" id="GO:0004823">
    <property type="term" value="F:leucine-tRNA ligase activity"/>
    <property type="evidence" value="ECO:0007669"/>
    <property type="project" value="UniProtKB-UniRule"/>
</dbReference>
<dbReference type="Proteomes" id="UP000176780">
    <property type="component" value="Unassembled WGS sequence"/>
</dbReference>
<dbReference type="InterPro" id="IPR013155">
    <property type="entry name" value="M/V/L/I-tRNA-synth_anticd-bd"/>
</dbReference>
<dbReference type="Pfam" id="PF00133">
    <property type="entry name" value="tRNA-synt_1"/>
    <property type="match status" value="2"/>
</dbReference>
<accession>A0A1F5HJ31</accession>
<comment type="subcellular location">
    <subcellularLocation>
        <location evidence="9">Cytoplasm</location>
    </subcellularLocation>
</comment>
<feature type="domain" description="Methionyl/Valyl/Leucyl/Isoleucyl-tRNA synthetase anticodon-binding" evidence="12">
    <location>
        <begin position="726"/>
        <end position="893"/>
    </location>
</feature>
<evidence type="ECO:0000256" key="7">
    <source>
        <dbReference type="ARBA" id="ARBA00023146"/>
    </source>
</evidence>
<dbReference type="PANTHER" id="PTHR43740:SF2">
    <property type="entry name" value="LEUCINE--TRNA LIGASE, MITOCHONDRIAL"/>
    <property type="match status" value="1"/>
</dbReference>
<evidence type="ECO:0000313" key="14">
    <source>
        <dbReference type="EMBL" id="OGE04131.1"/>
    </source>
</evidence>
<evidence type="ECO:0000259" key="13">
    <source>
        <dbReference type="Pfam" id="PF13603"/>
    </source>
</evidence>
<dbReference type="InterPro" id="IPR002300">
    <property type="entry name" value="aa-tRNA-synth_Ia"/>
</dbReference>
<dbReference type="AlphaFoldDB" id="A0A1F5HJ31"/>
<dbReference type="PROSITE" id="PS00178">
    <property type="entry name" value="AA_TRNA_LIGASE_I"/>
    <property type="match status" value="1"/>
</dbReference>
<gene>
    <name evidence="9" type="primary">leuS</name>
    <name evidence="14" type="ORF">A3B51_03495</name>
</gene>
<evidence type="ECO:0000256" key="4">
    <source>
        <dbReference type="ARBA" id="ARBA00022741"/>
    </source>
</evidence>
<dbReference type="InterPro" id="IPR025709">
    <property type="entry name" value="Leu_tRNA-synth_edit"/>
</dbReference>
<comment type="similarity">
    <text evidence="1 9 10">Belongs to the class-I aminoacyl-tRNA synthetase family.</text>
</comment>
<feature type="binding site" evidence="9">
    <location>
        <position position="647"/>
    </location>
    <ligand>
        <name>ATP</name>
        <dbReference type="ChEBI" id="CHEBI:30616"/>
    </ligand>
</feature>
<dbReference type="EC" id="6.1.1.4" evidence="9"/>
<dbReference type="SUPFAM" id="SSF52374">
    <property type="entry name" value="Nucleotidylyl transferase"/>
    <property type="match status" value="1"/>
</dbReference>
<evidence type="ECO:0000256" key="3">
    <source>
        <dbReference type="ARBA" id="ARBA00022598"/>
    </source>
</evidence>
<evidence type="ECO:0000259" key="11">
    <source>
        <dbReference type="Pfam" id="PF00133"/>
    </source>
</evidence>
<dbReference type="InterPro" id="IPR009080">
    <property type="entry name" value="tRNAsynth_Ia_anticodon-bd"/>
</dbReference>
<evidence type="ECO:0000259" key="12">
    <source>
        <dbReference type="Pfam" id="PF08264"/>
    </source>
</evidence>
<keyword evidence="2 9" id="KW-0963">Cytoplasm</keyword>
<evidence type="ECO:0000256" key="6">
    <source>
        <dbReference type="ARBA" id="ARBA00022917"/>
    </source>
</evidence>
<dbReference type="InterPro" id="IPR001412">
    <property type="entry name" value="aa-tRNA-synth_I_CS"/>
</dbReference>
<dbReference type="Pfam" id="PF13603">
    <property type="entry name" value="tRNA-synt_1_2"/>
    <property type="match status" value="1"/>
</dbReference>
<keyword evidence="4 9" id="KW-0547">Nucleotide-binding</keyword>